<dbReference type="Proteomes" id="UP000696280">
    <property type="component" value="Unassembled WGS sequence"/>
</dbReference>
<protein>
    <submittedName>
        <fullName evidence="2">Uncharacterized protein</fullName>
    </submittedName>
</protein>
<keyword evidence="1" id="KW-0732">Signal</keyword>
<dbReference type="OrthoDB" id="3754631at2759"/>
<reference evidence="2" key="1">
    <citation type="submission" date="2021-07" db="EMBL/GenBank/DDBJ databases">
        <authorList>
            <person name="Durling M."/>
        </authorList>
    </citation>
    <scope>NUCLEOTIDE SEQUENCE</scope>
</reference>
<name>A0A9N9KQM6_9HELO</name>
<proteinExistence type="predicted"/>
<evidence type="ECO:0000256" key="1">
    <source>
        <dbReference type="SAM" id="SignalP"/>
    </source>
</evidence>
<keyword evidence="3" id="KW-1185">Reference proteome</keyword>
<comment type="caution">
    <text evidence="2">The sequence shown here is derived from an EMBL/GenBank/DDBJ whole genome shotgun (WGS) entry which is preliminary data.</text>
</comment>
<dbReference type="EMBL" id="CAJVRL010000039">
    <property type="protein sequence ID" value="CAG8950968.1"/>
    <property type="molecule type" value="Genomic_DNA"/>
</dbReference>
<feature type="signal peptide" evidence="1">
    <location>
        <begin position="1"/>
        <end position="17"/>
    </location>
</feature>
<sequence length="83" mass="8498">MNYTILTLLTIFASVMAAPIAVAVPDNYGSYGDYPEPAGGYGEYPAVTPAAPAGGYGDYPTPVGGYGEYPVPAGGLGNGRRMF</sequence>
<evidence type="ECO:0000313" key="3">
    <source>
        <dbReference type="Proteomes" id="UP000696280"/>
    </source>
</evidence>
<feature type="chain" id="PRO_5040179410" evidence="1">
    <location>
        <begin position="18"/>
        <end position="83"/>
    </location>
</feature>
<accession>A0A9N9KQM6</accession>
<gene>
    <name evidence="2" type="ORF">HYFRA_00006365</name>
</gene>
<organism evidence="2 3">
    <name type="scientific">Hymenoscyphus fraxineus</name>
    <dbReference type="NCBI Taxonomy" id="746836"/>
    <lineage>
        <taxon>Eukaryota</taxon>
        <taxon>Fungi</taxon>
        <taxon>Dikarya</taxon>
        <taxon>Ascomycota</taxon>
        <taxon>Pezizomycotina</taxon>
        <taxon>Leotiomycetes</taxon>
        <taxon>Helotiales</taxon>
        <taxon>Helotiaceae</taxon>
        <taxon>Hymenoscyphus</taxon>
    </lineage>
</organism>
<dbReference type="AlphaFoldDB" id="A0A9N9KQM6"/>
<evidence type="ECO:0000313" key="2">
    <source>
        <dbReference type="EMBL" id="CAG8950968.1"/>
    </source>
</evidence>